<dbReference type="AlphaFoldDB" id="A0A6C0IJQ9"/>
<feature type="compositionally biased region" description="Acidic residues" evidence="1">
    <location>
        <begin position="152"/>
        <end position="167"/>
    </location>
</feature>
<protein>
    <submittedName>
        <fullName evidence="2">Uncharacterized protein</fullName>
    </submittedName>
</protein>
<feature type="compositionally biased region" description="Acidic residues" evidence="1">
    <location>
        <begin position="120"/>
        <end position="137"/>
    </location>
</feature>
<evidence type="ECO:0000313" key="2">
    <source>
        <dbReference type="EMBL" id="QHT93049.1"/>
    </source>
</evidence>
<dbReference type="EMBL" id="MN740199">
    <property type="protein sequence ID" value="QHT93049.1"/>
    <property type="molecule type" value="Genomic_DNA"/>
</dbReference>
<accession>A0A6C0IJQ9</accession>
<sequence length="229" mass="26006">MSSIRLLVVEKNGTIKESVLKTWKEEDLYKKAGFKTSQGFALATTWKVGDINNKSYSIRVYGKTDGRATQENKYEFPPPIDETLFFGNCLIVNVRNDVPVSLTTAEWTCIYDKLHGGFEELGDEDEDDDDEDSDEYDDVPKTKSGYAKDGFIVDDDERSDDDYEGSDASEKLEPLPKKKSSKKKDSVVKTKPNKNNEKVSVPDNVFMELSNEIDELFDSTSELEIEEYI</sequence>
<name>A0A6C0IJQ9_9ZZZZ</name>
<evidence type="ECO:0000256" key="1">
    <source>
        <dbReference type="SAM" id="MobiDB-lite"/>
    </source>
</evidence>
<organism evidence="2">
    <name type="scientific">viral metagenome</name>
    <dbReference type="NCBI Taxonomy" id="1070528"/>
    <lineage>
        <taxon>unclassified sequences</taxon>
        <taxon>metagenomes</taxon>
        <taxon>organismal metagenomes</taxon>
    </lineage>
</organism>
<proteinExistence type="predicted"/>
<feature type="region of interest" description="Disordered" evidence="1">
    <location>
        <begin position="120"/>
        <end position="201"/>
    </location>
</feature>
<reference evidence="2" key="1">
    <citation type="journal article" date="2020" name="Nature">
        <title>Giant virus diversity and host interactions through global metagenomics.</title>
        <authorList>
            <person name="Schulz F."/>
            <person name="Roux S."/>
            <person name="Paez-Espino D."/>
            <person name="Jungbluth S."/>
            <person name="Walsh D.A."/>
            <person name="Denef V.J."/>
            <person name="McMahon K.D."/>
            <person name="Konstantinidis K.T."/>
            <person name="Eloe-Fadrosh E.A."/>
            <person name="Kyrpides N.C."/>
            <person name="Woyke T."/>
        </authorList>
    </citation>
    <scope>NUCLEOTIDE SEQUENCE</scope>
    <source>
        <strain evidence="2">GVMAG-M-3300023210-19</strain>
    </source>
</reference>